<organism evidence="1 2">
    <name type="scientific">Ancylostoma ceylanicum</name>
    <dbReference type="NCBI Taxonomy" id="53326"/>
    <lineage>
        <taxon>Eukaryota</taxon>
        <taxon>Metazoa</taxon>
        <taxon>Ecdysozoa</taxon>
        <taxon>Nematoda</taxon>
        <taxon>Chromadorea</taxon>
        <taxon>Rhabditida</taxon>
        <taxon>Rhabditina</taxon>
        <taxon>Rhabditomorpha</taxon>
        <taxon>Strongyloidea</taxon>
        <taxon>Ancylostomatidae</taxon>
        <taxon>Ancylostomatinae</taxon>
        <taxon>Ancylostoma</taxon>
    </lineage>
</organism>
<evidence type="ECO:0000313" key="1">
    <source>
        <dbReference type="EMBL" id="EYC23570.1"/>
    </source>
</evidence>
<evidence type="ECO:0000313" key="2">
    <source>
        <dbReference type="Proteomes" id="UP000024635"/>
    </source>
</evidence>
<reference evidence="2" key="1">
    <citation type="journal article" date="2015" name="Nat. Genet.">
        <title>The genome and transcriptome of the zoonotic hookworm Ancylostoma ceylanicum identify infection-specific gene families.</title>
        <authorList>
            <person name="Schwarz E.M."/>
            <person name="Hu Y."/>
            <person name="Antoshechkin I."/>
            <person name="Miller M.M."/>
            <person name="Sternberg P.W."/>
            <person name="Aroian R.V."/>
        </authorList>
    </citation>
    <scope>NUCLEOTIDE SEQUENCE</scope>
    <source>
        <strain evidence="2">HY135</strain>
    </source>
</reference>
<dbReference type="Proteomes" id="UP000024635">
    <property type="component" value="Unassembled WGS sequence"/>
</dbReference>
<keyword evidence="2" id="KW-1185">Reference proteome</keyword>
<accession>A0A016V839</accession>
<gene>
    <name evidence="1" type="primary">Acey_s0015.g2726</name>
    <name evidence="1" type="ORF">Y032_0015g2726</name>
</gene>
<comment type="caution">
    <text evidence="1">The sequence shown here is derived from an EMBL/GenBank/DDBJ whole genome shotgun (WGS) entry which is preliminary data.</text>
</comment>
<dbReference type="AlphaFoldDB" id="A0A016V839"/>
<dbReference type="EMBL" id="JARK01001351">
    <property type="protein sequence ID" value="EYC23570.1"/>
    <property type="molecule type" value="Genomic_DNA"/>
</dbReference>
<protein>
    <submittedName>
        <fullName evidence="1">Uncharacterized protein</fullName>
    </submittedName>
</protein>
<name>A0A016V839_9BILA</name>
<proteinExistence type="predicted"/>
<sequence length="88" mass="10035">MYRGDHKVAALTEVERGASGRSSHPHRTWVKVMMRRNLKVHSMGCCWQRKITTNSDGTATNKSAFELGKNERSEKIVWKPVRATTVHV</sequence>